<evidence type="ECO:0000313" key="1">
    <source>
        <dbReference type="EMBL" id="SVE47967.1"/>
    </source>
</evidence>
<feature type="non-terminal residue" evidence="1">
    <location>
        <position position="25"/>
    </location>
</feature>
<name>A0A383DTW7_9ZZZZ</name>
<protein>
    <submittedName>
        <fullName evidence="1">Uncharacterized protein</fullName>
    </submittedName>
</protein>
<accession>A0A383DTW7</accession>
<sequence length="25" mass="2660">MANKGIRYGLAAIFDTAKEIYDAAG</sequence>
<dbReference type="AlphaFoldDB" id="A0A383DTW7"/>
<proteinExistence type="predicted"/>
<dbReference type="EMBL" id="UINC01220173">
    <property type="protein sequence ID" value="SVE47967.1"/>
    <property type="molecule type" value="Genomic_DNA"/>
</dbReference>
<gene>
    <name evidence="1" type="ORF">METZ01_LOCUS500821</name>
</gene>
<organism evidence="1">
    <name type="scientific">marine metagenome</name>
    <dbReference type="NCBI Taxonomy" id="408172"/>
    <lineage>
        <taxon>unclassified sequences</taxon>
        <taxon>metagenomes</taxon>
        <taxon>ecological metagenomes</taxon>
    </lineage>
</organism>
<reference evidence="1" key="1">
    <citation type="submission" date="2018-05" db="EMBL/GenBank/DDBJ databases">
        <authorList>
            <person name="Lanie J.A."/>
            <person name="Ng W.-L."/>
            <person name="Kazmierczak K.M."/>
            <person name="Andrzejewski T.M."/>
            <person name="Davidsen T.M."/>
            <person name="Wayne K.J."/>
            <person name="Tettelin H."/>
            <person name="Glass J.I."/>
            <person name="Rusch D."/>
            <person name="Podicherti R."/>
            <person name="Tsui H.-C.T."/>
            <person name="Winkler M.E."/>
        </authorList>
    </citation>
    <scope>NUCLEOTIDE SEQUENCE</scope>
</reference>